<evidence type="ECO:0000313" key="2">
    <source>
        <dbReference type="Proteomes" id="UP000061660"/>
    </source>
</evidence>
<dbReference type="STRING" id="162209.IJ22_18270"/>
<proteinExistence type="predicted"/>
<dbReference type="EMBL" id="CP013652">
    <property type="protein sequence ID" value="ALS22201.1"/>
    <property type="molecule type" value="Genomic_DNA"/>
</dbReference>
<accession>A0A0U2U754</accession>
<dbReference type="PATRIC" id="fig|162209.4.peg.1937"/>
<reference evidence="2" key="1">
    <citation type="submission" date="2015-12" db="EMBL/GenBank/DDBJ databases">
        <title>Complete genome sequences of two moderately thermophilic Paenibacillus species.</title>
        <authorList>
            <person name="Butler R.III."/>
            <person name="Wang J."/>
            <person name="Stark B.C."/>
            <person name="Pombert J.-F."/>
        </authorList>
    </citation>
    <scope>NUCLEOTIDE SEQUENCE [LARGE SCALE GENOMIC DNA]</scope>
    <source>
        <strain evidence="2">32O-Y</strain>
    </source>
</reference>
<evidence type="ECO:0000313" key="1">
    <source>
        <dbReference type="EMBL" id="ALS22201.1"/>
    </source>
</evidence>
<gene>
    <name evidence="1" type="ORF">IJ22_18270</name>
</gene>
<reference evidence="1 2" key="2">
    <citation type="journal article" date="2016" name="Genome Announc.">
        <title>Complete Genome Sequences of Two Interactive Moderate Thermophiles, Paenibacillus napthalenovorans 32O-Y and Paenibacillus sp. 32O-W.</title>
        <authorList>
            <person name="Butler R.R.III."/>
            <person name="Wang J."/>
            <person name="Stark B.C."/>
            <person name="Pombert J.F."/>
        </authorList>
    </citation>
    <scope>NUCLEOTIDE SEQUENCE [LARGE SCALE GENOMIC DNA]</scope>
    <source>
        <strain evidence="1 2">32O-Y</strain>
    </source>
</reference>
<dbReference type="Proteomes" id="UP000061660">
    <property type="component" value="Chromosome"/>
</dbReference>
<dbReference type="RefSeq" id="WP_062408518.1">
    <property type="nucleotide sequence ID" value="NZ_CP013652.1"/>
</dbReference>
<dbReference type="KEGG" id="pnp:IJ22_18270"/>
<protein>
    <submittedName>
        <fullName evidence="1">Uncharacterized protein</fullName>
    </submittedName>
</protein>
<dbReference type="AlphaFoldDB" id="A0A0U2U754"/>
<name>A0A0U2U754_9BACL</name>
<sequence length="64" mass="7144">MVQCEALEDLIYHGWGYDEVVIAQGGIFQAKYYEGDPYVIVNASGFKDGVEFVGLAKVRIINED</sequence>
<organism evidence="1 2">
    <name type="scientific">Paenibacillus naphthalenovorans</name>
    <dbReference type="NCBI Taxonomy" id="162209"/>
    <lineage>
        <taxon>Bacteria</taxon>
        <taxon>Bacillati</taxon>
        <taxon>Bacillota</taxon>
        <taxon>Bacilli</taxon>
        <taxon>Bacillales</taxon>
        <taxon>Paenibacillaceae</taxon>
        <taxon>Paenibacillus</taxon>
    </lineage>
</organism>
<keyword evidence="2" id="KW-1185">Reference proteome</keyword>